<dbReference type="Pfam" id="PF12096">
    <property type="entry name" value="DUF3572"/>
    <property type="match status" value="1"/>
</dbReference>
<organism evidence="1 2">
    <name type="scientific">Plastorhodobacter daqingensis</name>
    <dbReference type="NCBI Taxonomy" id="1387281"/>
    <lineage>
        <taxon>Bacteria</taxon>
        <taxon>Pseudomonadati</taxon>
        <taxon>Pseudomonadota</taxon>
        <taxon>Alphaproteobacteria</taxon>
        <taxon>Rhodobacterales</taxon>
        <taxon>Paracoccaceae</taxon>
        <taxon>Plastorhodobacter</taxon>
    </lineage>
</organism>
<comment type="caution">
    <text evidence="1">The sequence shown here is derived from an EMBL/GenBank/DDBJ whole genome shotgun (WGS) entry which is preliminary data.</text>
</comment>
<evidence type="ECO:0000313" key="1">
    <source>
        <dbReference type="EMBL" id="MFC7703083.1"/>
    </source>
</evidence>
<name>A0ABW2UID7_9RHOB</name>
<dbReference type="InterPro" id="IPR021955">
    <property type="entry name" value="DUF3572"/>
</dbReference>
<proteinExistence type="predicted"/>
<evidence type="ECO:0000313" key="2">
    <source>
        <dbReference type="Proteomes" id="UP001596516"/>
    </source>
</evidence>
<sequence length="92" mass="9855">MNQDQAETVALRALAWLAGNEALLPIFLGATGTALTDLRDRAAEPEFLVSVVDFLLMDDAWVIGCSDALGLRYETLAQARAALPGGAQVHWT</sequence>
<gene>
    <name evidence="1" type="ORF">ACFQXB_02600</name>
</gene>
<protein>
    <submittedName>
        <fullName evidence="1">DUF3572 domain-containing protein</fullName>
    </submittedName>
</protein>
<reference evidence="2" key="1">
    <citation type="journal article" date="2019" name="Int. J. Syst. Evol. Microbiol.">
        <title>The Global Catalogue of Microorganisms (GCM) 10K type strain sequencing project: providing services to taxonomists for standard genome sequencing and annotation.</title>
        <authorList>
            <consortium name="The Broad Institute Genomics Platform"/>
            <consortium name="The Broad Institute Genome Sequencing Center for Infectious Disease"/>
            <person name="Wu L."/>
            <person name="Ma J."/>
        </authorList>
    </citation>
    <scope>NUCLEOTIDE SEQUENCE [LARGE SCALE GENOMIC DNA]</scope>
    <source>
        <strain evidence="2">CGMCC 1.12750</strain>
    </source>
</reference>
<dbReference type="RefSeq" id="WP_377398639.1">
    <property type="nucleotide sequence ID" value="NZ_JBHTFQ010000001.1"/>
</dbReference>
<dbReference type="EMBL" id="JBHTFQ010000001">
    <property type="protein sequence ID" value="MFC7703083.1"/>
    <property type="molecule type" value="Genomic_DNA"/>
</dbReference>
<keyword evidence="2" id="KW-1185">Reference proteome</keyword>
<accession>A0ABW2UID7</accession>
<dbReference type="Proteomes" id="UP001596516">
    <property type="component" value="Unassembled WGS sequence"/>
</dbReference>